<dbReference type="InterPro" id="IPR043128">
    <property type="entry name" value="Rev_trsase/Diguanyl_cyclase"/>
</dbReference>
<evidence type="ECO:0000313" key="1">
    <source>
        <dbReference type="EMBL" id="ORE11164.1"/>
    </source>
</evidence>
<dbReference type="SUPFAM" id="SSF56672">
    <property type="entry name" value="DNA/RNA polymerases"/>
    <property type="match status" value="1"/>
</dbReference>
<dbReference type="PANTHER" id="PTHR24559">
    <property type="entry name" value="TRANSPOSON TY3-I GAG-POL POLYPROTEIN"/>
    <property type="match status" value="1"/>
</dbReference>
<organism evidence="1">
    <name type="scientific">Rhizopus microsporus var. microsporus</name>
    <dbReference type="NCBI Taxonomy" id="86635"/>
    <lineage>
        <taxon>Eukaryota</taxon>
        <taxon>Fungi</taxon>
        <taxon>Fungi incertae sedis</taxon>
        <taxon>Mucoromycota</taxon>
        <taxon>Mucoromycotina</taxon>
        <taxon>Mucoromycetes</taxon>
        <taxon>Mucorales</taxon>
        <taxon>Mucorineae</taxon>
        <taxon>Rhizopodaceae</taxon>
        <taxon>Rhizopus</taxon>
    </lineage>
</organism>
<dbReference type="OrthoDB" id="5920460at2759"/>
<feature type="non-terminal residue" evidence="1">
    <location>
        <position position="1"/>
    </location>
</feature>
<dbReference type="Gene3D" id="3.30.70.270">
    <property type="match status" value="1"/>
</dbReference>
<dbReference type="Gene3D" id="3.10.10.10">
    <property type="entry name" value="HIV Type 1 Reverse Transcriptase, subunit A, domain 1"/>
    <property type="match status" value="1"/>
</dbReference>
<proteinExistence type="predicted"/>
<accession>A0A1X0RGN0</accession>
<gene>
    <name evidence="1" type="ORF">BCV72DRAFT_328616</name>
</gene>
<reference evidence="1" key="1">
    <citation type="journal article" date="2016" name="Proc. Natl. Acad. Sci. U.S.A.">
        <title>Lipid metabolic changes in an early divergent fungus govern the establishment of a mutualistic symbiosis with endobacteria.</title>
        <authorList>
            <person name="Lastovetsky O.A."/>
            <person name="Gaspar M.L."/>
            <person name="Mondo S.J."/>
            <person name="LaButti K.M."/>
            <person name="Sandor L."/>
            <person name="Grigoriev I.V."/>
            <person name="Henry S.A."/>
            <person name="Pawlowska T.E."/>
        </authorList>
    </citation>
    <scope>NUCLEOTIDE SEQUENCE [LARGE SCALE GENOMIC DNA]</scope>
    <source>
        <strain evidence="1">ATCC 52814</strain>
    </source>
</reference>
<dbReference type="PANTHER" id="PTHR24559:SF444">
    <property type="entry name" value="REVERSE TRANSCRIPTASE DOMAIN-CONTAINING PROTEIN"/>
    <property type="match status" value="1"/>
</dbReference>
<dbReference type="InterPro" id="IPR043502">
    <property type="entry name" value="DNA/RNA_pol_sf"/>
</dbReference>
<protein>
    <submittedName>
        <fullName evidence="1">DNA/RNA polymerase</fullName>
    </submittedName>
</protein>
<sequence length="101" mass="11613">HTIESENPNATVHTKPYRLIWEEDEHLKQEITDMLNNGLIYPSQGKWTSPVFFIFKKDKGLRLVDFHKLNQNTKKTLITNELLDSFDGATVFSTLDAASGY</sequence>
<dbReference type="AlphaFoldDB" id="A0A1X0RGN0"/>
<dbReference type="Proteomes" id="UP000242414">
    <property type="component" value="Unassembled WGS sequence"/>
</dbReference>
<dbReference type="InterPro" id="IPR053134">
    <property type="entry name" value="RNA-dir_DNA_polymerase"/>
</dbReference>
<dbReference type="EMBL" id="KV921859">
    <property type="protein sequence ID" value="ORE11164.1"/>
    <property type="molecule type" value="Genomic_DNA"/>
</dbReference>
<dbReference type="VEuPathDB" id="FungiDB:BCV72DRAFT_328616"/>
<name>A0A1X0RGN0_RHIZD</name>